<dbReference type="GO" id="GO:0008237">
    <property type="term" value="F:metallopeptidase activity"/>
    <property type="evidence" value="ECO:0007669"/>
    <property type="project" value="InterPro"/>
</dbReference>
<evidence type="ECO:0000313" key="3">
    <source>
        <dbReference type="Proteomes" id="UP001206925"/>
    </source>
</evidence>
<dbReference type="Gene3D" id="3.40.140.10">
    <property type="entry name" value="Cytidine Deaminase, domain 2"/>
    <property type="match status" value="1"/>
</dbReference>
<protein>
    <recommendedName>
        <fullName evidence="1">JAB1/MPN/MOV34 metalloenzyme domain-containing protein</fullName>
    </recommendedName>
</protein>
<reference evidence="2" key="1">
    <citation type="submission" date="2022-06" db="EMBL/GenBank/DDBJ databases">
        <title>Uncovering the hologenomic basis of an extraordinary plant invasion.</title>
        <authorList>
            <person name="Bieker V.C."/>
            <person name="Martin M.D."/>
            <person name="Gilbert T."/>
            <person name="Hodgins K."/>
            <person name="Battlay P."/>
            <person name="Petersen B."/>
            <person name="Wilson J."/>
        </authorList>
    </citation>
    <scope>NUCLEOTIDE SEQUENCE</scope>
    <source>
        <strain evidence="2">AA19_3_7</strain>
        <tissue evidence="2">Leaf</tissue>
    </source>
</reference>
<name>A0AAD5GMP9_AMBAR</name>
<dbReference type="EMBL" id="JAMZMK010006929">
    <property type="protein sequence ID" value="KAI7746634.1"/>
    <property type="molecule type" value="Genomic_DNA"/>
</dbReference>
<dbReference type="AlphaFoldDB" id="A0AAD5GMP9"/>
<feature type="domain" description="JAB1/MPN/MOV34 metalloenzyme" evidence="1">
    <location>
        <begin position="33"/>
        <end position="60"/>
    </location>
</feature>
<gene>
    <name evidence="2" type="ORF">M8C21_008531</name>
</gene>
<sequence length="82" mass="9284">MNVINSLRMIWVTDFLCIYGNAHYIYTSLCEPVMVVGWYHSHPGFGCWLCGLDINMQQNCCSGGGSKPEYQMEACDGYLPSY</sequence>
<dbReference type="SUPFAM" id="SSF102712">
    <property type="entry name" value="JAB1/MPN domain"/>
    <property type="match status" value="1"/>
</dbReference>
<dbReference type="InterPro" id="IPR000555">
    <property type="entry name" value="JAMM/MPN+_dom"/>
</dbReference>
<accession>A0AAD5GMP9</accession>
<evidence type="ECO:0000259" key="1">
    <source>
        <dbReference type="Pfam" id="PF01398"/>
    </source>
</evidence>
<dbReference type="Pfam" id="PF01398">
    <property type="entry name" value="JAB"/>
    <property type="match status" value="1"/>
</dbReference>
<keyword evidence="3" id="KW-1185">Reference proteome</keyword>
<dbReference type="Proteomes" id="UP001206925">
    <property type="component" value="Unassembled WGS sequence"/>
</dbReference>
<organism evidence="2 3">
    <name type="scientific">Ambrosia artemisiifolia</name>
    <name type="common">Common ragweed</name>
    <dbReference type="NCBI Taxonomy" id="4212"/>
    <lineage>
        <taxon>Eukaryota</taxon>
        <taxon>Viridiplantae</taxon>
        <taxon>Streptophyta</taxon>
        <taxon>Embryophyta</taxon>
        <taxon>Tracheophyta</taxon>
        <taxon>Spermatophyta</taxon>
        <taxon>Magnoliopsida</taxon>
        <taxon>eudicotyledons</taxon>
        <taxon>Gunneridae</taxon>
        <taxon>Pentapetalae</taxon>
        <taxon>asterids</taxon>
        <taxon>campanulids</taxon>
        <taxon>Asterales</taxon>
        <taxon>Asteraceae</taxon>
        <taxon>Asteroideae</taxon>
        <taxon>Heliantheae alliance</taxon>
        <taxon>Heliantheae</taxon>
        <taxon>Ambrosia</taxon>
    </lineage>
</organism>
<evidence type="ECO:0000313" key="2">
    <source>
        <dbReference type="EMBL" id="KAI7746634.1"/>
    </source>
</evidence>
<proteinExistence type="predicted"/>
<comment type="caution">
    <text evidence="2">The sequence shown here is derived from an EMBL/GenBank/DDBJ whole genome shotgun (WGS) entry which is preliminary data.</text>
</comment>